<keyword evidence="3" id="KW-1185">Reference proteome</keyword>
<dbReference type="RefSeq" id="WP_075380555.1">
    <property type="nucleotide sequence ID" value="NZ_CP015367.1"/>
</dbReference>
<dbReference type="Proteomes" id="UP000185487">
    <property type="component" value="Chromosome"/>
</dbReference>
<evidence type="ECO:0000313" key="3">
    <source>
        <dbReference type="Proteomes" id="UP000185487"/>
    </source>
</evidence>
<gene>
    <name evidence="1" type="ORF">MCBMB27_02614</name>
    <name evidence="2" type="ORF">SAMN05192567_11253</name>
</gene>
<reference evidence="1 3" key="1">
    <citation type="submission" date="2016-04" db="EMBL/GenBank/DDBJ databases">
        <title>Complete genome sequencing and analysis of CBMB27, Methylobacterium phyllosphaerae isolated from leaf tissues of rice (Oryza sativa L.).</title>
        <authorList>
            <person name="Lee Y."/>
            <person name="Hwangbo K."/>
            <person name="Chung H."/>
            <person name="Yoo J."/>
            <person name="Kim K.Y."/>
            <person name="Sa T.M."/>
            <person name="Um Y."/>
            <person name="Madhaiyan M."/>
        </authorList>
    </citation>
    <scope>NUCLEOTIDE SEQUENCE [LARGE SCALE GENOMIC DNA]</scope>
    <source>
        <strain evidence="1 3">CBMB27</strain>
    </source>
</reference>
<name>A0AAE8HSJ1_9HYPH</name>
<dbReference type="AlphaFoldDB" id="A0AAE8HSJ1"/>
<evidence type="ECO:0000313" key="1">
    <source>
        <dbReference type="EMBL" id="APT31905.1"/>
    </source>
</evidence>
<organism evidence="2 4">
    <name type="scientific">Methylobacterium phyllosphaerae</name>
    <dbReference type="NCBI Taxonomy" id="418223"/>
    <lineage>
        <taxon>Bacteria</taxon>
        <taxon>Pseudomonadati</taxon>
        <taxon>Pseudomonadota</taxon>
        <taxon>Alphaproteobacteria</taxon>
        <taxon>Hyphomicrobiales</taxon>
        <taxon>Methylobacteriaceae</taxon>
        <taxon>Methylobacterium</taxon>
    </lineage>
</organism>
<dbReference type="EMBL" id="FOPK01000012">
    <property type="protein sequence ID" value="SFH01789.1"/>
    <property type="molecule type" value="Genomic_DNA"/>
</dbReference>
<dbReference type="EMBL" id="CP015367">
    <property type="protein sequence ID" value="APT31905.1"/>
    <property type="molecule type" value="Genomic_DNA"/>
</dbReference>
<proteinExistence type="predicted"/>
<evidence type="ECO:0000313" key="4">
    <source>
        <dbReference type="Proteomes" id="UP000199140"/>
    </source>
</evidence>
<dbReference type="KEGG" id="mphy:MCBMB27_02614"/>
<evidence type="ECO:0000313" key="2">
    <source>
        <dbReference type="EMBL" id="SFH01789.1"/>
    </source>
</evidence>
<protein>
    <submittedName>
        <fullName evidence="2">Uncharacterized protein</fullName>
    </submittedName>
</protein>
<sequence length="163" mass="17623">MNAVAFVDTLRARFLERLAANLRGARVPGGDLAAWVAPLPTAALVEVLLHPAGQTREILFAAVGTVRLSGRPVLDQDFMFGALDHVPLSDTAQGALMAWASCRLAREFLDAGMAAEAQRALIAVTRSIHLWPTPIARRFEPRIEALYAAAEAMRARQLAQEVA</sequence>
<reference evidence="2 4" key="2">
    <citation type="submission" date="2016-10" db="EMBL/GenBank/DDBJ databases">
        <authorList>
            <person name="Varghese N."/>
            <person name="Submissions S."/>
        </authorList>
    </citation>
    <scope>NUCLEOTIDE SEQUENCE [LARGE SCALE GENOMIC DNA]</scope>
    <source>
        <strain evidence="2 4">CBMB27</strain>
    </source>
</reference>
<accession>A0AAE8HSJ1</accession>
<dbReference type="Proteomes" id="UP000199140">
    <property type="component" value="Unassembled WGS sequence"/>
</dbReference>